<dbReference type="InterPro" id="IPR017904">
    <property type="entry name" value="ADF/Cofilin"/>
</dbReference>
<reference evidence="5" key="1">
    <citation type="submission" date="2018-10" db="EMBL/GenBank/DDBJ databases">
        <title>De novo assembly of a Great Dane genome.</title>
        <authorList>
            <person name="Kidd J.M."/>
            <person name="Pendleton A.L."/>
            <person name="Shen F."/>
            <person name="Emery S."/>
        </authorList>
    </citation>
    <scope>NUCLEOTIDE SEQUENCE [LARGE SCALE GENOMIC DNA]</scope>
    <source>
        <strain evidence="5">Great Dane</strain>
    </source>
</reference>
<dbReference type="PRINTS" id="PR00006">
    <property type="entry name" value="COFILIN"/>
</dbReference>
<dbReference type="Proteomes" id="UP000694542">
    <property type="component" value="Chromosome 24"/>
</dbReference>
<evidence type="ECO:0000256" key="2">
    <source>
        <dbReference type="ARBA" id="ARBA00023203"/>
    </source>
</evidence>
<dbReference type="InterPro" id="IPR002108">
    <property type="entry name" value="ADF-H"/>
</dbReference>
<dbReference type="PROSITE" id="PS51263">
    <property type="entry name" value="ADF_H"/>
    <property type="match status" value="1"/>
</dbReference>
<feature type="region of interest" description="Disordered" evidence="3">
    <location>
        <begin position="142"/>
        <end position="162"/>
    </location>
</feature>
<feature type="region of interest" description="Disordered" evidence="3">
    <location>
        <begin position="1"/>
        <end position="125"/>
    </location>
</feature>
<evidence type="ECO:0000256" key="3">
    <source>
        <dbReference type="SAM" id="MobiDB-lite"/>
    </source>
</evidence>
<sequence length="297" mass="32030">MRVPRPRRQAPSLPPPPRPEHLREAPPHRPEPVRGARGPPSPDTRQSPPPALQAGRCPDGRLRGNGGQRVTCAAALGLGARGAPPPPPAPPPAPARAPARPAPAPPPRPRPRPPRPAPPPGRLAPRVACSLGLSLALRCGGRSANSAPAGSLPRPCDRPPRRRWPQECKLQMNADKKCIIVEEGKEILVGDVGVTITDPFKHFVGMLPEKDCRYALYDASFETKESRKEELMFFLWAPELAPLKSKMIYASSKDAIKKKFQGIKHECQANGPEDLNRACIAEKLGGSLIVAFEGCPV</sequence>
<feature type="compositionally biased region" description="Low complexity" evidence="3">
    <location>
        <begin position="73"/>
        <end position="82"/>
    </location>
</feature>
<dbReference type="CDD" id="cd11286">
    <property type="entry name" value="ADF_cofilin_like"/>
    <property type="match status" value="1"/>
</dbReference>
<dbReference type="AlphaFoldDB" id="A0A8C0Q2A2"/>
<feature type="compositionally biased region" description="Basic and acidic residues" evidence="3">
    <location>
        <begin position="18"/>
        <end position="34"/>
    </location>
</feature>
<dbReference type="Ensembl" id="ENSCAFT00040008957.1">
    <property type="protein sequence ID" value="ENSCAFP00040007771.1"/>
    <property type="gene ID" value="ENSCAFG00040004759.1"/>
</dbReference>
<keyword evidence="2" id="KW-0009">Actin-binding</keyword>
<feature type="compositionally biased region" description="Pro residues" evidence="3">
    <location>
        <begin position="39"/>
        <end position="51"/>
    </location>
</feature>
<dbReference type="SMART" id="SM00102">
    <property type="entry name" value="ADF"/>
    <property type="match status" value="1"/>
</dbReference>
<dbReference type="PANTHER" id="PTHR11913">
    <property type="entry name" value="COFILIN-RELATED"/>
    <property type="match status" value="1"/>
</dbReference>
<comment type="similarity">
    <text evidence="1">Belongs to the actin-binding proteins ADF family.</text>
</comment>
<protein>
    <submittedName>
        <fullName evidence="5">Destrin, actin depolymerizing factor</fullName>
    </submittedName>
</protein>
<organism evidence="5 6">
    <name type="scientific">Canis lupus familiaris</name>
    <name type="common">Dog</name>
    <name type="synonym">Canis familiaris</name>
    <dbReference type="NCBI Taxonomy" id="9615"/>
    <lineage>
        <taxon>Eukaryota</taxon>
        <taxon>Metazoa</taxon>
        <taxon>Chordata</taxon>
        <taxon>Craniata</taxon>
        <taxon>Vertebrata</taxon>
        <taxon>Euteleostomi</taxon>
        <taxon>Mammalia</taxon>
        <taxon>Eutheria</taxon>
        <taxon>Laurasiatheria</taxon>
        <taxon>Carnivora</taxon>
        <taxon>Caniformia</taxon>
        <taxon>Canidae</taxon>
        <taxon>Canis</taxon>
    </lineage>
</organism>
<evidence type="ECO:0000256" key="1">
    <source>
        <dbReference type="ARBA" id="ARBA00006844"/>
    </source>
</evidence>
<reference evidence="5" key="2">
    <citation type="submission" date="2025-08" db="UniProtKB">
        <authorList>
            <consortium name="Ensembl"/>
        </authorList>
    </citation>
    <scope>IDENTIFICATION</scope>
</reference>
<name>A0A8C0Q2A2_CANLF</name>
<dbReference type="SUPFAM" id="SSF55753">
    <property type="entry name" value="Actin depolymerizing proteins"/>
    <property type="match status" value="1"/>
</dbReference>
<feature type="compositionally biased region" description="Pro residues" evidence="3">
    <location>
        <begin position="83"/>
        <end position="122"/>
    </location>
</feature>
<dbReference type="Gene3D" id="3.40.20.10">
    <property type="entry name" value="Severin"/>
    <property type="match status" value="1"/>
</dbReference>
<dbReference type="GO" id="GO:0015629">
    <property type="term" value="C:actin cytoskeleton"/>
    <property type="evidence" value="ECO:0007669"/>
    <property type="project" value="InterPro"/>
</dbReference>
<proteinExistence type="inferred from homology"/>
<feature type="domain" description="ADF-H" evidence="4">
    <location>
        <begin position="140"/>
        <end position="285"/>
    </location>
</feature>
<dbReference type="Pfam" id="PF00241">
    <property type="entry name" value="Cofilin_ADF"/>
    <property type="match status" value="1"/>
</dbReference>
<dbReference type="InterPro" id="IPR029006">
    <property type="entry name" value="ADF-H/Gelsolin-like_dom_sf"/>
</dbReference>
<accession>A0A8C0Q2A2</accession>
<dbReference type="GO" id="GO:0003779">
    <property type="term" value="F:actin binding"/>
    <property type="evidence" value="ECO:0007669"/>
    <property type="project" value="UniProtKB-KW"/>
</dbReference>
<evidence type="ECO:0000313" key="6">
    <source>
        <dbReference type="Proteomes" id="UP000694542"/>
    </source>
</evidence>
<dbReference type="GO" id="GO:0030042">
    <property type="term" value="P:actin filament depolymerization"/>
    <property type="evidence" value="ECO:0007669"/>
    <property type="project" value="InterPro"/>
</dbReference>
<evidence type="ECO:0000313" key="5">
    <source>
        <dbReference type="Ensembl" id="ENSCAFP00040007771.1"/>
    </source>
</evidence>
<evidence type="ECO:0000259" key="4">
    <source>
        <dbReference type="PROSITE" id="PS51263"/>
    </source>
</evidence>